<evidence type="ECO:0000256" key="2">
    <source>
        <dbReference type="SAM" id="SignalP"/>
    </source>
</evidence>
<evidence type="ECO:0000256" key="1">
    <source>
        <dbReference type="PIRSR" id="PIRSR002703-1"/>
    </source>
</evidence>
<proteinExistence type="predicted"/>
<reference evidence="3 4" key="1">
    <citation type="submission" date="2020-12" db="EMBL/GenBank/DDBJ databases">
        <title>Metabolic potential, ecology and presence of endohyphal bacteria is reflected in genomic diversity of Mucoromycotina.</title>
        <authorList>
            <person name="Muszewska A."/>
            <person name="Okrasinska A."/>
            <person name="Steczkiewicz K."/>
            <person name="Drgas O."/>
            <person name="Orlowska M."/>
            <person name="Perlinska-Lenart U."/>
            <person name="Aleksandrzak-Piekarczyk T."/>
            <person name="Szatraj K."/>
            <person name="Zielenkiewicz U."/>
            <person name="Pilsyk S."/>
            <person name="Malc E."/>
            <person name="Mieczkowski P."/>
            <person name="Kruszewska J.S."/>
            <person name="Biernat P."/>
            <person name="Pawlowska J."/>
        </authorList>
    </citation>
    <scope>NUCLEOTIDE SEQUENCE [LARGE SCALE GENOMIC DNA]</scope>
    <source>
        <strain evidence="3 4">CBS 142.35</strain>
    </source>
</reference>
<dbReference type="SMART" id="SM00205">
    <property type="entry name" value="THN"/>
    <property type="match status" value="1"/>
</dbReference>
<evidence type="ECO:0000313" key="3">
    <source>
        <dbReference type="EMBL" id="KAG2224211.1"/>
    </source>
</evidence>
<protein>
    <recommendedName>
        <fullName evidence="5">Thaumatin-like protein</fullName>
    </recommendedName>
</protein>
<dbReference type="PRINTS" id="PR00347">
    <property type="entry name" value="THAUMATIN"/>
</dbReference>
<feature type="disulfide bond" evidence="1">
    <location>
        <begin position="28"/>
        <end position="225"/>
    </location>
</feature>
<dbReference type="Gene3D" id="2.60.110.10">
    <property type="entry name" value="Thaumatin"/>
    <property type="match status" value="1"/>
</dbReference>
<keyword evidence="1" id="KW-1015">Disulfide bond</keyword>
<dbReference type="AlphaFoldDB" id="A0A8H7VIK6"/>
<dbReference type="InterPro" id="IPR001938">
    <property type="entry name" value="Thaumatin"/>
</dbReference>
<dbReference type="InterPro" id="IPR037176">
    <property type="entry name" value="Osmotin/thaumatin-like_sf"/>
</dbReference>
<feature type="disulfide bond" evidence="1">
    <location>
        <begin position="175"/>
        <end position="185"/>
    </location>
</feature>
<feature type="disulfide bond" evidence="1">
    <location>
        <begin position="165"/>
        <end position="174"/>
    </location>
</feature>
<dbReference type="PIRSF" id="PIRSF002703">
    <property type="entry name" value="Thaumatin"/>
    <property type="match status" value="1"/>
</dbReference>
<gene>
    <name evidence="3" type="ORF">INT45_001329</name>
</gene>
<name>A0A8H7VIK6_9FUNG</name>
<feature type="chain" id="PRO_5034001309" description="Thaumatin-like protein" evidence="2">
    <location>
        <begin position="20"/>
        <end position="226"/>
    </location>
</feature>
<dbReference type="PROSITE" id="PS51367">
    <property type="entry name" value="THAUMATIN_2"/>
    <property type="match status" value="1"/>
</dbReference>
<dbReference type="Proteomes" id="UP000646827">
    <property type="component" value="Unassembled WGS sequence"/>
</dbReference>
<sequence>MYTSLKFIALAALVGFTSASQVIVKNHCAADAHVGQIKNGESQANIQVVAKGAEKVYEVPANWQGRFWARTDCEGDACNAIAGAAAPASLAEITFKGHADIDFYDVSFVDGFNLPIKMAPIGGDGAGGDKYKCGAPTCAKVPDCPNDAMKVKGPDGKLTGCKSACSAFNSEETCCTGAHNTPETCGPNEYSKAVKAACPDAYSYAYDDQTSTFTCQTDKYEVIFCP</sequence>
<dbReference type="EMBL" id="JAEPRB010000047">
    <property type="protein sequence ID" value="KAG2224211.1"/>
    <property type="molecule type" value="Genomic_DNA"/>
</dbReference>
<feature type="disulfide bond" evidence="1">
    <location>
        <begin position="144"/>
        <end position="161"/>
    </location>
</feature>
<accession>A0A8H7VIK6</accession>
<feature type="signal peptide" evidence="2">
    <location>
        <begin position="1"/>
        <end position="19"/>
    </location>
</feature>
<feature type="disulfide bond" evidence="1">
    <location>
        <begin position="133"/>
        <end position="198"/>
    </location>
</feature>
<evidence type="ECO:0000313" key="4">
    <source>
        <dbReference type="Proteomes" id="UP000646827"/>
    </source>
</evidence>
<dbReference type="PANTHER" id="PTHR31048">
    <property type="entry name" value="OS03G0233200 PROTEIN"/>
    <property type="match status" value="1"/>
</dbReference>
<comment type="caution">
    <text evidence="3">The sequence shown here is derived from an EMBL/GenBank/DDBJ whole genome shotgun (WGS) entry which is preliminary data.</text>
</comment>
<dbReference type="Pfam" id="PF00314">
    <property type="entry name" value="Thaumatin"/>
    <property type="match status" value="1"/>
</dbReference>
<evidence type="ECO:0008006" key="5">
    <source>
        <dbReference type="Google" id="ProtNLM"/>
    </source>
</evidence>
<dbReference type="OrthoDB" id="430315at2759"/>
<keyword evidence="4" id="KW-1185">Reference proteome</keyword>
<keyword evidence="2" id="KW-0732">Signal</keyword>
<dbReference type="SUPFAM" id="SSF49870">
    <property type="entry name" value="Osmotin, thaumatin-like protein"/>
    <property type="match status" value="1"/>
</dbReference>
<organism evidence="3 4">
    <name type="scientific">Circinella minor</name>
    <dbReference type="NCBI Taxonomy" id="1195481"/>
    <lineage>
        <taxon>Eukaryota</taxon>
        <taxon>Fungi</taxon>
        <taxon>Fungi incertae sedis</taxon>
        <taxon>Mucoromycota</taxon>
        <taxon>Mucoromycotina</taxon>
        <taxon>Mucoromycetes</taxon>
        <taxon>Mucorales</taxon>
        <taxon>Lichtheimiaceae</taxon>
        <taxon>Circinella</taxon>
    </lineage>
</organism>